<proteinExistence type="predicted"/>
<dbReference type="AlphaFoldDB" id="A0AB34KGZ5"/>
<dbReference type="GeneID" id="96009733"/>
<accession>A0AB34KGZ5</accession>
<evidence type="ECO:0000256" key="1">
    <source>
        <dbReference type="SAM" id="Coils"/>
    </source>
</evidence>
<gene>
    <name evidence="3" type="ORF">WHR41_08291</name>
</gene>
<dbReference type="InterPro" id="IPR050855">
    <property type="entry name" value="NDM-1-like"/>
</dbReference>
<dbReference type="Pfam" id="PF00753">
    <property type="entry name" value="Lactamase_B"/>
    <property type="match status" value="1"/>
</dbReference>
<keyword evidence="4" id="KW-1185">Reference proteome</keyword>
<dbReference type="RefSeq" id="XP_069226179.1">
    <property type="nucleotide sequence ID" value="XM_069376895.1"/>
</dbReference>
<evidence type="ECO:0000313" key="3">
    <source>
        <dbReference type="EMBL" id="KAL1583072.1"/>
    </source>
</evidence>
<dbReference type="SUPFAM" id="SSF56281">
    <property type="entry name" value="Metallo-hydrolase/oxidoreductase"/>
    <property type="match status" value="1"/>
</dbReference>
<name>A0AB34KGZ5_9PEZI</name>
<dbReference type="InterPro" id="IPR036866">
    <property type="entry name" value="RibonucZ/Hydroxyglut_hydro"/>
</dbReference>
<dbReference type="CDD" id="cd06262">
    <property type="entry name" value="metallo-hydrolase-like_MBL-fold"/>
    <property type="match status" value="1"/>
</dbReference>
<organism evidence="3 4">
    <name type="scientific">Cladosporium halotolerans</name>
    <dbReference type="NCBI Taxonomy" id="1052096"/>
    <lineage>
        <taxon>Eukaryota</taxon>
        <taxon>Fungi</taxon>
        <taxon>Dikarya</taxon>
        <taxon>Ascomycota</taxon>
        <taxon>Pezizomycotina</taxon>
        <taxon>Dothideomycetes</taxon>
        <taxon>Dothideomycetidae</taxon>
        <taxon>Cladosporiales</taxon>
        <taxon>Cladosporiaceae</taxon>
        <taxon>Cladosporium</taxon>
    </lineage>
</organism>
<dbReference type="Proteomes" id="UP000803884">
    <property type="component" value="Unassembled WGS sequence"/>
</dbReference>
<evidence type="ECO:0000259" key="2">
    <source>
        <dbReference type="SMART" id="SM00849"/>
    </source>
</evidence>
<dbReference type="Gene3D" id="3.60.15.10">
    <property type="entry name" value="Ribonuclease Z/Hydroxyacylglutathione hydrolase-like"/>
    <property type="match status" value="1"/>
</dbReference>
<dbReference type="SMART" id="SM00849">
    <property type="entry name" value="Lactamase_B"/>
    <property type="match status" value="1"/>
</dbReference>
<reference evidence="3 4" key="1">
    <citation type="journal article" date="2020" name="Microbiol. Resour. Announc.">
        <title>Draft Genome Sequence of a Cladosporium Species Isolated from the Mesophotic Ascidian Didemnum maculosum.</title>
        <authorList>
            <person name="Gioti A."/>
            <person name="Siaperas R."/>
            <person name="Nikolaivits E."/>
            <person name="Le Goff G."/>
            <person name="Ouazzani J."/>
            <person name="Kotoulas G."/>
            <person name="Topakas E."/>
        </authorList>
    </citation>
    <scope>NUCLEOTIDE SEQUENCE [LARGE SCALE GENOMIC DNA]</scope>
    <source>
        <strain evidence="3 4">TM138-S3</strain>
    </source>
</reference>
<dbReference type="InterPro" id="IPR001279">
    <property type="entry name" value="Metallo-B-lactamas"/>
</dbReference>
<comment type="caution">
    <text evidence="3">The sequence shown here is derived from an EMBL/GenBank/DDBJ whole genome shotgun (WGS) entry which is preliminary data.</text>
</comment>
<keyword evidence="1" id="KW-0175">Coiled coil</keyword>
<dbReference type="EMBL" id="JAAQHG020000039">
    <property type="protein sequence ID" value="KAL1583072.1"/>
    <property type="molecule type" value="Genomic_DNA"/>
</dbReference>
<sequence>MCFSLPTTAHGPSISEPPYSCSRLNGSTHLVIQNDKYLEFPYVYVKIYSSLVVVIDTGCGAHNGKDGIPAQELRDFILSDILSPEQRDHDFLVLCTHCHFDHIGGIEAFAASGAMIIASGRDRDFISPEHLSANSLCEAFGTKTPQYTIGHLAQDGEELMHNGRSLGLRVIHTPGHTPDSMAIFDEAERWLFVGDTCYRRRATMPWGEEQDVPVILPLQGNWRDFMDSLEKLENVVAEAEQQHGEREVQLAAGHTTSQGSARDILREVIGVCKRIEAGSVPVIARMRGDAVAPGGTLGDEMFVLWQDGGEAEFSLMAPESFQDDLRET</sequence>
<protein>
    <recommendedName>
        <fullName evidence="2">Metallo-beta-lactamase domain-containing protein</fullName>
    </recommendedName>
</protein>
<dbReference type="PANTHER" id="PTHR42951:SF4">
    <property type="entry name" value="ACYL-COENZYME A THIOESTERASE MBLAC2"/>
    <property type="match status" value="1"/>
</dbReference>
<dbReference type="PANTHER" id="PTHR42951">
    <property type="entry name" value="METALLO-BETA-LACTAMASE DOMAIN-CONTAINING"/>
    <property type="match status" value="1"/>
</dbReference>
<feature type="coiled-coil region" evidence="1">
    <location>
        <begin position="222"/>
        <end position="249"/>
    </location>
</feature>
<feature type="domain" description="Metallo-beta-lactamase" evidence="2">
    <location>
        <begin position="40"/>
        <end position="243"/>
    </location>
</feature>
<evidence type="ECO:0000313" key="4">
    <source>
        <dbReference type="Proteomes" id="UP000803884"/>
    </source>
</evidence>